<organism evidence="4 5">
    <name type="scientific">Junco hyemalis</name>
    <name type="common">Dark-eyed junco</name>
    <dbReference type="NCBI Taxonomy" id="40217"/>
    <lineage>
        <taxon>Eukaryota</taxon>
        <taxon>Metazoa</taxon>
        <taxon>Chordata</taxon>
        <taxon>Craniata</taxon>
        <taxon>Vertebrata</taxon>
        <taxon>Euteleostomi</taxon>
        <taxon>Archelosauria</taxon>
        <taxon>Archosauria</taxon>
        <taxon>Dinosauria</taxon>
        <taxon>Saurischia</taxon>
        <taxon>Theropoda</taxon>
        <taxon>Coelurosauria</taxon>
        <taxon>Aves</taxon>
        <taxon>Neognathae</taxon>
        <taxon>Neoaves</taxon>
        <taxon>Telluraves</taxon>
        <taxon>Australaves</taxon>
        <taxon>Passeriformes</taxon>
        <taxon>Passerellidae</taxon>
        <taxon>Junco</taxon>
    </lineage>
</organism>
<dbReference type="AlphaFoldDB" id="A0A8C5IBX5"/>
<evidence type="ECO:0000313" key="5">
    <source>
        <dbReference type="Proteomes" id="UP000694408"/>
    </source>
</evidence>
<dbReference type="InterPro" id="IPR010999">
    <property type="entry name" value="Retrovr_matrix"/>
</dbReference>
<dbReference type="GO" id="GO:0003676">
    <property type="term" value="F:nucleic acid binding"/>
    <property type="evidence" value="ECO:0007669"/>
    <property type="project" value="InterPro"/>
</dbReference>
<dbReference type="SUPFAM" id="SSF47943">
    <property type="entry name" value="Retrovirus capsid protein, N-terminal core domain"/>
    <property type="match status" value="1"/>
</dbReference>
<keyword evidence="5" id="KW-1185">Reference proteome</keyword>
<dbReference type="InterPro" id="IPR008919">
    <property type="entry name" value="Retrov_capsid_N"/>
</dbReference>
<reference evidence="4" key="2">
    <citation type="submission" date="2025-09" db="UniProtKB">
        <authorList>
            <consortium name="Ensembl"/>
        </authorList>
    </citation>
    <scope>IDENTIFICATION</scope>
</reference>
<dbReference type="Gene3D" id="1.10.150.180">
    <property type="entry name" value="Gamma-retroviral matrix domain"/>
    <property type="match status" value="1"/>
</dbReference>
<dbReference type="GO" id="GO:0008270">
    <property type="term" value="F:zinc ion binding"/>
    <property type="evidence" value="ECO:0007669"/>
    <property type="project" value="UniProtKB-KW"/>
</dbReference>
<feature type="region of interest" description="Disordered" evidence="2">
    <location>
        <begin position="156"/>
        <end position="250"/>
    </location>
</feature>
<dbReference type="InterPro" id="IPR050462">
    <property type="entry name" value="Retroviral_Gag-Pol_poly"/>
</dbReference>
<dbReference type="OMA" id="RIWEKDN"/>
<dbReference type="Ensembl" id="ENSJHYT00000000002.1">
    <property type="protein sequence ID" value="ENSJHYP00000000002.1"/>
    <property type="gene ID" value="ENSJHYG00000000002.1"/>
</dbReference>
<keyword evidence="1" id="KW-0863">Zinc-finger</keyword>
<dbReference type="Gene3D" id="1.10.375.10">
    <property type="entry name" value="Human Immunodeficiency Virus Type 1 Capsid Protein"/>
    <property type="match status" value="1"/>
</dbReference>
<proteinExistence type="predicted"/>
<feature type="compositionally biased region" description="Polar residues" evidence="2">
    <location>
        <begin position="213"/>
        <end position="231"/>
    </location>
</feature>
<feature type="domain" description="CCHC-type" evidence="3">
    <location>
        <begin position="493"/>
        <end position="508"/>
    </location>
</feature>
<feature type="compositionally biased region" description="Pro residues" evidence="2">
    <location>
        <begin position="160"/>
        <end position="183"/>
    </location>
</feature>
<protein>
    <recommendedName>
        <fullName evidence="3">CCHC-type domain-containing protein</fullName>
    </recommendedName>
</protein>
<dbReference type="Pfam" id="PF02093">
    <property type="entry name" value="Gag_p30"/>
    <property type="match status" value="1"/>
</dbReference>
<dbReference type="InterPro" id="IPR001878">
    <property type="entry name" value="Znf_CCHC"/>
</dbReference>
<evidence type="ECO:0000313" key="4">
    <source>
        <dbReference type="Ensembl" id="ENSJHYP00000000002.1"/>
    </source>
</evidence>
<dbReference type="SUPFAM" id="SSF47836">
    <property type="entry name" value="Retroviral matrix proteins"/>
    <property type="match status" value="1"/>
</dbReference>
<sequence>MGGCNSKKAGKRLRYIHPNSPLGQLLVKWDSIEATEGLDKVKMIHYCMEVWPELEVQGRWPWCGTKDKWMCQQLNNYLTAPGDTDPEQLLYVSWDDRTSKRWDPLDYLPPSAPPPYNPLLQAPQMAGPVLPPAAIPLPPVQTPPSTSSASAMINAVSPPVTTPSQPPPAPPVPSAPPQVPTPPAAFSTPSPAPLNIHSGSSPSPIAVPLPSPSWDTNASSPDKQLLSNTPADGQKVQGNPDIPQSSLASEDGPYLGIANQVDQFLGPNIYTWGEMNSILSILFSPEEVQMIRVAGIRIWEKDNRPGPQVPSGEQKLPLTDPSWNPNQEEGRKAMMEYRSLIIQGIKESVPKGTNTQLAFEGTQEKDEAPAAWLNHLKRNFQLYSRIDPDTLEGQMLLKVQFATKSWPDIWRKLEKMEDWQEKDINELLREALKVYLRRDEDKAKAKAKIVVAVARESAGWAGPPPGGGKDRPLVLSGARGMETPQVPLRERHCYYCGEPGHNRRFCRKLSLDAAIAREQDNLEKILRGDD</sequence>
<reference evidence="4" key="1">
    <citation type="submission" date="2025-08" db="UniProtKB">
        <authorList>
            <consortium name="Ensembl"/>
        </authorList>
    </citation>
    <scope>IDENTIFICATION</scope>
</reference>
<dbReference type="InterPro" id="IPR036946">
    <property type="entry name" value="G_retro_matrix_sf"/>
</dbReference>
<accession>A0A8C5IBX5</accession>
<feature type="region of interest" description="Disordered" evidence="2">
    <location>
        <begin position="302"/>
        <end position="324"/>
    </location>
</feature>
<dbReference type="PANTHER" id="PTHR33166">
    <property type="entry name" value="GAG_P30 DOMAIN-CONTAINING PROTEIN"/>
    <property type="match status" value="1"/>
</dbReference>
<dbReference type="SUPFAM" id="SSF57756">
    <property type="entry name" value="Retrovirus zinc finger-like domains"/>
    <property type="match status" value="1"/>
</dbReference>
<dbReference type="Proteomes" id="UP000694408">
    <property type="component" value="Unplaced"/>
</dbReference>
<dbReference type="PROSITE" id="PS50158">
    <property type="entry name" value="ZF_CCHC"/>
    <property type="match status" value="1"/>
</dbReference>
<dbReference type="InterPro" id="IPR003036">
    <property type="entry name" value="Gag_P30"/>
</dbReference>
<dbReference type="InterPro" id="IPR036875">
    <property type="entry name" value="Znf_CCHC_sf"/>
</dbReference>
<dbReference type="PRINTS" id="PR01217">
    <property type="entry name" value="PRICHEXTENSN"/>
</dbReference>
<dbReference type="GO" id="GO:0019068">
    <property type="term" value="P:virion assembly"/>
    <property type="evidence" value="ECO:0007669"/>
    <property type="project" value="InterPro"/>
</dbReference>
<evidence type="ECO:0000256" key="1">
    <source>
        <dbReference type="PROSITE-ProRule" id="PRU00047"/>
    </source>
</evidence>
<evidence type="ECO:0000259" key="3">
    <source>
        <dbReference type="PROSITE" id="PS50158"/>
    </source>
</evidence>
<keyword evidence="1" id="KW-0479">Metal-binding</keyword>
<name>A0A8C5IBX5_JUNHY</name>
<keyword evidence="1" id="KW-0862">Zinc</keyword>
<evidence type="ECO:0000256" key="2">
    <source>
        <dbReference type="SAM" id="MobiDB-lite"/>
    </source>
</evidence>